<dbReference type="EMBL" id="SWJE01000001">
    <property type="protein sequence ID" value="TKC92607.1"/>
    <property type="molecule type" value="Genomic_DNA"/>
</dbReference>
<comment type="caution">
    <text evidence="1">The sequence shown here is derived from an EMBL/GenBank/DDBJ whole genome shotgun (WGS) entry which is preliminary data.</text>
</comment>
<gene>
    <name evidence="1" type="ORF">FAZ69_02765</name>
</gene>
<dbReference type="InterPro" id="IPR027417">
    <property type="entry name" value="P-loop_NTPase"/>
</dbReference>
<dbReference type="Gene3D" id="3.40.50.300">
    <property type="entry name" value="P-loop containing nucleotide triphosphate hydrolases"/>
    <property type="match status" value="1"/>
</dbReference>
<name>A0A4U1IFZ7_9BURK</name>
<protein>
    <submittedName>
        <fullName evidence="1">Uncharacterized protein</fullName>
    </submittedName>
</protein>
<dbReference type="RefSeq" id="WP_136892390.1">
    <property type="nucleotide sequence ID" value="NZ_SWJE01000001.1"/>
</dbReference>
<proteinExistence type="predicted"/>
<keyword evidence="2" id="KW-1185">Reference proteome</keyword>
<dbReference type="AlphaFoldDB" id="A0A4U1IFZ7"/>
<dbReference type="Proteomes" id="UP000305539">
    <property type="component" value="Unassembled WGS sequence"/>
</dbReference>
<reference evidence="1 2" key="1">
    <citation type="submission" date="2019-04" db="EMBL/GenBank/DDBJ databases">
        <title>Trinickia sp. 7GSK02, isolated from subtropical forest soil.</title>
        <authorList>
            <person name="Gao Z.-H."/>
            <person name="Qiu L.-H."/>
        </authorList>
    </citation>
    <scope>NUCLEOTIDE SEQUENCE [LARGE SCALE GENOMIC DNA]</scope>
    <source>
        <strain evidence="1 2">7GSK02</strain>
    </source>
</reference>
<sequence length="157" mass="17540">MARRETLVGSKMVTKHDSEWLKSPAVRKKLDGLADFFPKSTADQLKTVFFEKLGDESRPAVFLTSRGGVGKTQFVNNFAAAVDRPIVETTLEELLDEQQFWGPRGDWSLHGLDAPLSEVAGKLHAKKMELGRNDVNSIEALCRRIPEVTMKSEEPRG</sequence>
<evidence type="ECO:0000313" key="2">
    <source>
        <dbReference type="Proteomes" id="UP000305539"/>
    </source>
</evidence>
<evidence type="ECO:0000313" key="1">
    <source>
        <dbReference type="EMBL" id="TKC92607.1"/>
    </source>
</evidence>
<accession>A0A4U1IFZ7</accession>
<organism evidence="1 2">
    <name type="scientific">Trinickia terrae</name>
    <dbReference type="NCBI Taxonomy" id="2571161"/>
    <lineage>
        <taxon>Bacteria</taxon>
        <taxon>Pseudomonadati</taxon>
        <taxon>Pseudomonadota</taxon>
        <taxon>Betaproteobacteria</taxon>
        <taxon>Burkholderiales</taxon>
        <taxon>Burkholderiaceae</taxon>
        <taxon>Trinickia</taxon>
    </lineage>
</organism>